<accession>A0A556THR8</accession>
<name>A0A556THR8_BAGYA</name>
<reference evidence="1 2" key="1">
    <citation type="journal article" date="2019" name="Genome Biol. Evol.">
        <title>Whole-Genome Sequencing of the Giant Devil Catfish, Bagarius yarrelli.</title>
        <authorList>
            <person name="Jiang W."/>
            <person name="Lv Y."/>
            <person name="Cheng L."/>
            <person name="Yang K."/>
            <person name="Chao B."/>
            <person name="Wang X."/>
            <person name="Li Y."/>
            <person name="Pan X."/>
            <person name="You X."/>
            <person name="Zhang Y."/>
            <person name="Yang J."/>
            <person name="Li J."/>
            <person name="Zhang X."/>
            <person name="Liu S."/>
            <person name="Sun C."/>
            <person name="Yang J."/>
            <person name="Shi Q."/>
        </authorList>
    </citation>
    <scope>NUCLEOTIDE SEQUENCE [LARGE SCALE GENOMIC DNA]</scope>
    <source>
        <strain evidence="1">JWS20170419001</strain>
        <tissue evidence="1">Muscle</tissue>
    </source>
</reference>
<dbReference type="Proteomes" id="UP000319801">
    <property type="component" value="Unassembled WGS sequence"/>
</dbReference>
<protein>
    <submittedName>
        <fullName evidence="1">Uncharacterized protein</fullName>
    </submittedName>
</protein>
<gene>
    <name evidence="1" type="ORF">Baya_0253</name>
</gene>
<organism evidence="1 2">
    <name type="scientific">Bagarius yarrelli</name>
    <name type="common">Goonch</name>
    <name type="synonym">Bagrus yarrelli</name>
    <dbReference type="NCBI Taxonomy" id="175774"/>
    <lineage>
        <taxon>Eukaryota</taxon>
        <taxon>Metazoa</taxon>
        <taxon>Chordata</taxon>
        <taxon>Craniata</taxon>
        <taxon>Vertebrata</taxon>
        <taxon>Euteleostomi</taxon>
        <taxon>Actinopterygii</taxon>
        <taxon>Neopterygii</taxon>
        <taxon>Teleostei</taxon>
        <taxon>Ostariophysi</taxon>
        <taxon>Siluriformes</taxon>
        <taxon>Sisoridae</taxon>
        <taxon>Sisorinae</taxon>
        <taxon>Bagarius</taxon>
    </lineage>
</organism>
<dbReference type="EMBL" id="VCAZ01000001">
    <property type="protein sequence ID" value="TSK13379.1"/>
    <property type="molecule type" value="Genomic_DNA"/>
</dbReference>
<comment type="caution">
    <text evidence="1">The sequence shown here is derived from an EMBL/GenBank/DDBJ whole genome shotgun (WGS) entry which is preliminary data.</text>
</comment>
<evidence type="ECO:0000313" key="2">
    <source>
        <dbReference type="Proteomes" id="UP000319801"/>
    </source>
</evidence>
<keyword evidence="2" id="KW-1185">Reference proteome</keyword>
<evidence type="ECO:0000313" key="1">
    <source>
        <dbReference type="EMBL" id="TSK13379.1"/>
    </source>
</evidence>
<proteinExistence type="predicted"/>
<dbReference type="AlphaFoldDB" id="A0A556THR8"/>
<sequence length="207" mass="22646">MSDNTVLVCAGVSDKISSPPHYRSYTHVCYEVVQTEVDVQTIVSCNMNRVIGLAQALQQALVIQTESRQPVPEELSTLSSAHIKAHLLPFHGSINNNHCWSNDQLSLRHCDEVLVPFQPSAAPVFSAHISHGAFFTCTSLSPEKTSVSGPQQPDPQHPDTSKKAAALFLSFIHRHTGNMSTASCNIRNVARTQTESLILSLNSLDFN</sequence>